<dbReference type="EMBL" id="JBHSDC010000009">
    <property type="protein sequence ID" value="MFC4231541.1"/>
    <property type="molecule type" value="Genomic_DNA"/>
</dbReference>
<dbReference type="Gene3D" id="3.90.930.1">
    <property type="match status" value="1"/>
</dbReference>
<gene>
    <name evidence="1" type="ORF">ACFOW1_06555</name>
</gene>
<name>A0ABV8PWZ9_9BACT</name>
<dbReference type="PROSITE" id="PS51257">
    <property type="entry name" value="PROKAR_LIPOPROTEIN"/>
    <property type="match status" value="1"/>
</dbReference>
<accession>A0ABV8PWZ9</accession>
<dbReference type="RefSeq" id="WP_379013052.1">
    <property type="nucleotide sequence ID" value="NZ_JBHSDC010000009.1"/>
</dbReference>
<evidence type="ECO:0000313" key="1">
    <source>
        <dbReference type="EMBL" id="MFC4231541.1"/>
    </source>
</evidence>
<keyword evidence="2" id="KW-1185">Reference proteome</keyword>
<evidence type="ECO:0000313" key="2">
    <source>
        <dbReference type="Proteomes" id="UP001595906"/>
    </source>
</evidence>
<organism evidence="1 2">
    <name type="scientific">Parasediminibacterium paludis</name>
    <dbReference type="NCBI Taxonomy" id="908966"/>
    <lineage>
        <taxon>Bacteria</taxon>
        <taxon>Pseudomonadati</taxon>
        <taxon>Bacteroidota</taxon>
        <taxon>Chitinophagia</taxon>
        <taxon>Chitinophagales</taxon>
        <taxon>Chitinophagaceae</taxon>
        <taxon>Parasediminibacterium</taxon>
    </lineage>
</organism>
<reference evidence="2" key="1">
    <citation type="journal article" date="2019" name="Int. J. Syst. Evol. Microbiol.">
        <title>The Global Catalogue of Microorganisms (GCM) 10K type strain sequencing project: providing services to taxonomists for standard genome sequencing and annotation.</title>
        <authorList>
            <consortium name="The Broad Institute Genomics Platform"/>
            <consortium name="The Broad Institute Genome Sequencing Center for Infectious Disease"/>
            <person name="Wu L."/>
            <person name="Ma J."/>
        </authorList>
    </citation>
    <scope>NUCLEOTIDE SEQUENCE [LARGE SCALE GENOMIC DNA]</scope>
    <source>
        <strain evidence="2">CECT 8010</strain>
    </source>
</reference>
<proteinExistence type="predicted"/>
<protein>
    <submittedName>
        <fullName evidence="1">Toxin-antitoxin system YwqK family antitoxin</fullName>
    </submittedName>
</protein>
<sequence length="199" mass="23218">MRWILFLMLISVIACKQPAEKPVIPKAQPIVIPNDTIKAAAETMLQVDNGYLKFKFKLFSGYVLMNYENGGLKSIISYYQGKQEGWAYEYFENGKPLSKRYYHLGEKDSVHIGWWDNGNTRFVYHFKNGVYNGSFEEYYNSGKPLKKISYYNGNDSFGTGWRENGKIFMNYIMKDGRRYGVMNAQPCYSLKNERGEYVK</sequence>
<comment type="caution">
    <text evidence="1">The sequence shown here is derived from an EMBL/GenBank/DDBJ whole genome shotgun (WGS) entry which is preliminary data.</text>
</comment>
<dbReference type="Proteomes" id="UP001595906">
    <property type="component" value="Unassembled WGS sequence"/>
</dbReference>
<dbReference type="SUPFAM" id="SSF82185">
    <property type="entry name" value="Histone H3 K4-specific methyltransferase SET7/9 N-terminal domain"/>
    <property type="match status" value="1"/>
</dbReference>